<geneLocation type="plasmid" evidence="2 3">
    <name>pSYSA</name>
</geneLocation>
<dbReference type="InParanoid" id="Q6ZEH8"/>
<feature type="region of interest" description="Disordered" evidence="1">
    <location>
        <begin position="30"/>
        <end position="56"/>
    </location>
</feature>
<evidence type="ECO:0000313" key="2">
    <source>
        <dbReference type="EMBL" id="BAD01922.1"/>
    </source>
</evidence>
<name>Q6ZEH8_SYNY3</name>
<organism evidence="2 3">
    <name type="scientific">Synechocystis sp. (strain ATCC 27184 / PCC 6803 / Kazusa)</name>
    <dbReference type="NCBI Taxonomy" id="1111708"/>
    <lineage>
        <taxon>Bacteria</taxon>
        <taxon>Bacillati</taxon>
        <taxon>Cyanobacteriota</taxon>
        <taxon>Cyanophyceae</taxon>
        <taxon>Synechococcales</taxon>
        <taxon>Merismopediaceae</taxon>
        <taxon>Synechocystis</taxon>
    </lineage>
</organism>
<gene>
    <name evidence="2" type="ordered locus">ssl7020</name>
</gene>
<proteinExistence type="predicted"/>
<dbReference type="KEGG" id="syn:ssl7020"/>
<dbReference type="Proteomes" id="UP000001425">
    <property type="component" value="Plasmid pSYSA"/>
</dbReference>
<sequence length="56" mass="6257">MFQSRSPGLVEGKFAGNTINFPLVVFQSRSPGLVEGKPKRDTTYPRKGSFSPDRRD</sequence>
<dbReference type="EMBL" id="AP004311">
    <property type="protein sequence ID" value="BAD01922.1"/>
    <property type="molecule type" value="Genomic_DNA"/>
</dbReference>
<protein>
    <submittedName>
        <fullName evidence="2">Uncharacterized protein</fullName>
    </submittedName>
</protein>
<dbReference type="AlphaFoldDB" id="Q6ZEH8"/>
<evidence type="ECO:0000313" key="3">
    <source>
        <dbReference type="Proteomes" id="UP000001425"/>
    </source>
</evidence>
<keyword evidence="3" id="KW-1185">Reference proteome</keyword>
<reference evidence="2 3" key="1">
    <citation type="journal article" date="2003" name="DNA Res.">
        <title>Structural analysis of four large plasmids harboring in a unicellular cyanobacterium, Synechocystis sp. PCC 6803.</title>
        <authorList>
            <person name="Kaneko T."/>
            <person name="Nakamura Y."/>
            <person name="Sasamoto S."/>
            <person name="Watanabe A."/>
            <person name="Kohara M."/>
            <person name="Matsumoto M."/>
            <person name="Shimpo S."/>
            <person name="Yamada M."/>
            <person name="Tabata S."/>
        </authorList>
    </citation>
    <scope>NUCLEOTIDE SEQUENCE [LARGE SCALE GENOMIC DNA]</scope>
    <source>
        <strain evidence="3">ATCC 27184 / PCC 6803 / Kazusa</strain>
    </source>
</reference>
<evidence type="ECO:0000256" key="1">
    <source>
        <dbReference type="SAM" id="MobiDB-lite"/>
    </source>
</evidence>
<keyword evidence="2" id="KW-0614">Plasmid</keyword>
<dbReference type="EnsemblBacteria" id="BAD01922">
    <property type="protein sequence ID" value="BAD01922"/>
    <property type="gene ID" value="BAD01922"/>
</dbReference>
<accession>Q6ZEH8</accession>